<accession>A0A445CBY6</accession>
<gene>
    <name evidence="1" type="ORF">Ahy_A07g034487</name>
</gene>
<reference evidence="1 2" key="1">
    <citation type="submission" date="2019-01" db="EMBL/GenBank/DDBJ databases">
        <title>Sequencing of cultivated peanut Arachis hypogaea provides insights into genome evolution and oil improvement.</title>
        <authorList>
            <person name="Chen X."/>
        </authorList>
    </citation>
    <scope>NUCLEOTIDE SEQUENCE [LARGE SCALE GENOMIC DNA]</scope>
    <source>
        <strain evidence="2">cv. Fuhuasheng</strain>
        <tissue evidence="1">Leaves</tissue>
    </source>
</reference>
<organism evidence="1 2">
    <name type="scientific">Arachis hypogaea</name>
    <name type="common">Peanut</name>
    <dbReference type="NCBI Taxonomy" id="3818"/>
    <lineage>
        <taxon>Eukaryota</taxon>
        <taxon>Viridiplantae</taxon>
        <taxon>Streptophyta</taxon>
        <taxon>Embryophyta</taxon>
        <taxon>Tracheophyta</taxon>
        <taxon>Spermatophyta</taxon>
        <taxon>Magnoliopsida</taxon>
        <taxon>eudicotyledons</taxon>
        <taxon>Gunneridae</taxon>
        <taxon>Pentapetalae</taxon>
        <taxon>rosids</taxon>
        <taxon>fabids</taxon>
        <taxon>Fabales</taxon>
        <taxon>Fabaceae</taxon>
        <taxon>Papilionoideae</taxon>
        <taxon>50 kb inversion clade</taxon>
        <taxon>dalbergioids sensu lato</taxon>
        <taxon>Dalbergieae</taxon>
        <taxon>Pterocarpus clade</taxon>
        <taxon>Arachis</taxon>
    </lineage>
</organism>
<protein>
    <submittedName>
        <fullName evidence="1">Uncharacterized protein</fullName>
    </submittedName>
</protein>
<name>A0A445CBY6_ARAHY</name>
<sequence>MSTLSVPIKLFHPTTTTSSFLHSHSQTLTFIPSRTPTVRASASTSENPHKAFGHFLRQRLYFNTPNGLMEHWSEDLLVLRMCSQMKLLTLTCSSLSLDTTVYCSSLFITNPPLLFPPFTSCKCNSAAD</sequence>
<dbReference type="EMBL" id="SDMP01000007">
    <property type="protein sequence ID" value="RYR48465.1"/>
    <property type="molecule type" value="Genomic_DNA"/>
</dbReference>
<proteinExistence type="predicted"/>
<evidence type="ECO:0000313" key="2">
    <source>
        <dbReference type="Proteomes" id="UP000289738"/>
    </source>
</evidence>
<evidence type="ECO:0000313" key="1">
    <source>
        <dbReference type="EMBL" id="RYR48465.1"/>
    </source>
</evidence>
<dbReference type="Proteomes" id="UP000289738">
    <property type="component" value="Chromosome A07"/>
</dbReference>
<comment type="caution">
    <text evidence="1">The sequence shown here is derived from an EMBL/GenBank/DDBJ whole genome shotgun (WGS) entry which is preliminary data.</text>
</comment>
<dbReference type="AlphaFoldDB" id="A0A445CBY6"/>
<keyword evidence="2" id="KW-1185">Reference proteome</keyword>